<evidence type="ECO:0000259" key="5">
    <source>
        <dbReference type="Pfam" id="PF02441"/>
    </source>
</evidence>
<evidence type="ECO:0000259" key="6">
    <source>
        <dbReference type="Pfam" id="PF04127"/>
    </source>
</evidence>
<evidence type="ECO:0000256" key="2">
    <source>
        <dbReference type="ARBA" id="ARBA00023239"/>
    </source>
</evidence>
<feature type="region of interest" description="Phosphopantothenoylcysteine decarboxylase" evidence="3">
    <location>
        <begin position="1"/>
        <end position="201"/>
    </location>
</feature>
<reference evidence="8" key="1">
    <citation type="submission" date="2018-03" db="EMBL/GenBank/DDBJ databases">
        <title>Ecological and genomic features of two cosmopolitan and abundant freshwater picocyanobacteria.</title>
        <authorList>
            <person name="Cabello-Yeves P.J."/>
            <person name="Picazo A."/>
            <person name="Camacho A."/>
            <person name="Callieri C."/>
            <person name="Rosselli R."/>
            <person name="Roda-Garcia J."/>
            <person name="Coutinho F.H."/>
            <person name="Rodriguez-Valera F."/>
        </authorList>
    </citation>
    <scope>NUCLEOTIDE SEQUENCE [LARGE SCALE GENOMIC DNA]</scope>
    <source>
        <strain evidence="8">Tous</strain>
    </source>
</reference>
<evidence type="ECO:0000256" key="1">
    <source>
        <dbReference type="ARBA" id="ARBA00022793"/>
    </source>
</evidence>
<dbReference type="InterPro" id="IPR036551">
    <property type="entry name" value="Flavin_trans-like"/>
</dbReference>
<feature type="binding site" evidence="3">
    <location>
        <position position="302"/>
    </location>
    <ligand>
        <name>CTP</name>
        <dbReference type="ChEBI" id="CHEBI:37563"/>
    </ligand>
</feature>
<keyword evidence="8" id="KW-1185">Reference proteome</keyword>
<feature type="binding site" evidence="3">
    <location>
        <begin position="322"/>
        <end position="325"/>
    </location>
    <ligand>
        <name>CTP</name>
        <dbReference type="ChEBI" id="CHEBI:37563"/>
    </ligand>
</feature>
<protein>
    <recommendedName>
        <fullName evidence="3">Coenzyme A biosynthesis bifunctional protein CoaBC</fullName>
    </recommendedName>
    <alternativeName>
        <fullName evidence="3">DNA/pantothenate metabolism flavoprotein</fullName>
    </alternativeName>
    <alternativeName>
        <fullName evidence="3">Phosphopantothenoylcysteine synthetase/decarboxylase</fullName>
        <shortName evidence="3">PPCS-PPCDC</shortName>
    </alternativeName>
    <domain>
        <recommendedName>
            <fullName evidence="3">Phosphopantothenoylcysteine decarboxylase</fullName>
            <shortName evidence="3">PPC decarboxylase</shortName>
            <shortName evidence="3">PPC-DC</shortName>
            <ecNumber evidence="3">4.1.1.36</ecNumber>
        </recommendedName>
        <alternativeName>
            <fullName evidence="3">CoaC</fullName>
        </alternativeName>
    </domain>
    <domain>
        <recommendedName>
            <fullName evidence="3">Phosphopantothenate--cysteine ligase</fullName>
            <ecNumber evidence="3">6.3.2.5</ecNumber>
        </recommendedName>
        <alternativeName>
            <fullName evidence="3">CoaB</fullName>
        </alternativeName>
        <alternativeName>
            <fullName evidence="3">Phosphopantothenoylcysteine synthetase</fullName>
            <shortName evidence="3">PPC synthetase</shortName>
            <shortName evidence="3">PPC-S</shortName>
        </alternativeName>
    </domain>
</protein>
<dbReference type="STRING" id="1910958.BTM30_05180"/>
<keyword evidence="1 3" id="KW-0210">Decarboxylase</keyword>
<dbReference type="GO" id="GO:0004633">
    <property type="term" value="F:phosphopantothenoylcysteine decarboxylase activity"/>
    <property type="evidence" value="ECO:0007669"/>
    <property type="project" value="UniProtKB-UniRule"/>
</dbReference>
<dbReference type="Pfam" id="PF02441">
    <property type="entry name" value="Flavoprotein"/>
    <property type="match status" value="1"/>
</dbReference>
<keyword evidence="3" id="KW-0511">Multifunctional enzyme</keyword>
<feature type="binding site" evidence="3">
    <location>
        <position position="341"/>
    </location>
    <ligand>
        <name>CTP</name>
        <dbReference type="ChEBI" id="CHEBI:37563"/>
    </ligand>
</feature>
<comment type="caution">
    <text evidence="7">The sequence shown here is derived from an EMBL/GenBank/DDBJ whole genome shotgun (WGS) entry which is preliminary data.</text>
</comment>
<dbReference type="PANTHER" id="PTHR14359:SF6">
    <property type="entry name" value="PHOSPHOPANTOTHENOYLCYSTEINE DECARBOXYLASE"/>
    <property type="match status" value="1"/>
</dbReference>
<dbReference type="Proteomes" id="UP000240206">
    <property type="component" value="Unassembled WGS sequence"/>
</dbReference>
<feature type="binding site" evidence="3">
    <location>
        <position position="355"/>
    </location>
    <ligand>
        <name>CTP</name>
        <dbReference type="ChEBI" id="CHEBI:37563"/>
    </ligand>
</feature>
<comment type="catalytic activity">
    <reaction evidence="3 4">
        <text>N-[(R)-4-phosphopantothenoyl]-L-cysteine + H(+) = (R)-4'-phosphopantetheine + CO2</text>
        <dbReference type="Rhea" id="RHEA:16793"/>
        <dbReference type="ChEBI" id="CHEBI:15378"/>
        <dbReference type="ChEBI" id="CHEBI:16526"/>
        <dbReference type="ChEBI" id="CHEBI:59458"/>
        <dbReference type="ChEBI" id="CHEBI:61723"/>
        <dbReference type="EC" id="4.1.1.36"/>
    </reaction>
</comment>
<comment type="caution">
    <text evidence="3">Lacks conserved residue(s) required for the propagation of feature annotation.</text>
</comment>
<dbReference type="GO" id="GO:0046872">
    <property type="term" value="F:metal ion binding"/>
    <property type="evidence" value="ECO:0007669"/>
    <property type="project" value="UniProtKB-KW"/>
</dbReference>
<comment type="cofactor">
    <cofactor evidence="3">
        <name>Mg(2+)</name>
        <dbReference type="ChEBI" id="CHEBI:18420"/>
    </cofactor>
</comment>
<dbReference type="RefSeq" id="WP_106498618.1">
    <property type="nucleotide sequence ID" value="NZ_PXVC01000001.1"/>
</dbReference>
<name>A0A2P7EHX6_9SYNE</name>
<dbReference type="GO" id="GO:0010181">
    <property type="term" value="F:FMN binding"/>
    <property type="evidence" value="ECO:0007669"/>
    <property type="project" value="UniProtKB-UniRule"/>
</dbReference>
<dbReference type="SUPFAM" id="SSF52507">
    <property type="entry name" value="Homo-oligomeric flavin-containing Cys decarboxylases, HFCD"/>
    <property type="match status" value="1"/>
</dbReference>
<dbReference type="Gene3D" id="3.40.50.10300">
    <property type="entry name" value="CoaB-like"/>
    <property type="match status" value="1"/>
</dbReference>
<comment type="similarity">
    <text evidence="3 4">In the N-terminal section; belongs to the HFCD (homo-oligomeric flavin containing Cys decarboxylase) superfamily.</text>
</comment>
<dbReference type="Gene3D" id="3.40.50.1950">
    <property type="entry name" value="Flavin prenyltransferase-like"/>
    <property type="match status" value="1"/>
</dbReference>
<dbReference type="InterPro" id="IPR035929">
    <property type="entry name" value="CoaB-like_sf"/>
</dbReference>
<dbReference type="Pfam" id="PF04127">
    <property type="entry name" value="DFP"/>
    <property type="match status" value="1"/>
</dbReference>
<gene>
    <name evidence="3 7" type="primary">coaBC</name>
    <name evidence="7" type="ORF">C7K08_00055</name>
</gene>
<comment type="function">
    <text evidence="4">Catalyzes two steps in the biosynthesis of coenzyme A. In the first step cysteine is conjugated to 4'-phosphopantothenate to form 4-phosphopantothenoylcysteine, in the latter compound is decarboxylated to form 4'-phosphopantotheine.</text>
</comment>
<feature type="domain" description="Flavoprotein" evidence="5">
    <location>
        <begin position="12"/>
        <end position="177"/>
    </location>
</feature>
<keyword evidence="3 4" id="KW-0436">Ligase</keyword>
<dbReference type="EC" id="4.1.1.36" evidence="3"/>
<dbReference type="InterPro" id="IPR007085">
    <property type="entry name" value="DNA/pantothenate-metab_flavo_C"/>
</dbReference>
<keyword evidence="3" id="KW-0479">Metal-binding</keyword>
<feature type="domain" description="DNA/pantothenate metabolism flavoprotein C-terminal" evidence="6">
    <location>
        <begin position="197"/>
        <end position="412"/>
    </location>
</feature>
<keyword evidence="3 4" id="KW-0288">FMN</keyword>
<evidence type="ECO:0000313" key="7">
    <source>
        <dbReference type="EMBL" id="PSI02826.1"/>
    </source>
</evidence>
<feature type="region of interest" description="Phosphopantothenate--cysteine ligase" evidence="3">
    <location>
        <begin position="202"/>
        <end position="424"/>
    </location>
</feature>
<dbReference type="UniPathway" id="UPA00241">
    <property type="reaction ID" value="UER00353"/>
</dbReference>
<sequence length="424" mass="44956">MPAAPADPLAGKRLLLAVSGSIAAVKVPQLVSALVQRGAQVRCVLTPSAAQLVSASALASLSRNPCYVEADQWLASQPKPLHIELAEWAELVLVVPLSASSLARLVHGLADNLLASTLLASEAPRLLAAAMNTSMWHGPAVQRNWRLLQAEPGLLALEPASAGLLACDRRGAGRMREPAQLLLAAESLALHGANQDLKGLRLLISAGPSREALDPARFLSNPSTGRMGALMALAAQWRGAEVKLLHGPLQLDPAILEGLECHQFTSAADLELLLKQHQAWANGVVMAAAVADHRLQRPNPEKLSKTDLHQQLLQPEAWQTVPDLLQAMVVAKPQQQVLMGFCAHTGDGLAQAQAKLSQKGCDLLFANPIDQADAGFAAPTNKGWLLQQGAAPQQLGPCGKLELAHQLLSQLNRCLQDLNVPTGF</sequence>
<dbReference type="EMBL" id="PXVC01000001">
    <property type="protein sequence ID" value="PSI02826.1"/>
    <property type="molecule type" value="Genomic_DNA"/>
</dbReference>
<evidence type="ECO:0000256" key="4">
    <source>
        <dbReference type="RuleBase" id="RU364078"/>
    </source>
</evidence>
<dbReference type="InterPro" id="IPR005252">
    <property type="entry name" value="CoaBC"/>
</dbReference>
<comment type="pathway">
    <text evidence="3 4">Cofactor biosynthesis; coenzyme A biosynthesis; CoA from (R)-pantothenate: step 2/5.</text>
</comment>
<comment type="similarity">
    <text evidence="3 4">In the C-terminal section; belongs to the PPC synthetase family.</text>
</comment>
<feature type="binding site" evidence="3">
    <location>
        <position position="359"/>
    </location>
    <ligand>
        <name>CTP</name>
        <dbReference type="ChEBI" id="CHEBI:37563"/>
    </ligand>
</feature>
<comment type="catalytic activity">
    <reaction evidence="3 4">
        <text>(R)-4'-phosphopantothenate + L-cysteine + CTP = N-[(R)-4-phosphopantothenoyl]-L-cysteine + CMP + diphosphate + H(+)</text>
        <dbReference type="Rhea" id="RHEA:19397"/>
        <dbReference type="ChEBI" id="CHEBI:10986"/>
        <dbReference type="ChEBI" id="CHEBI:15378"/>
        <dbReference type="ChEBI" id="CHEBI:33019"/>
        <dbReference type="ChEBI" id="CHEBI:35235"/>
        <dbReference type="ChEBI" id="CHEBI:37563"/>
        <dbReference type="ChEBI" id="CHEBI:59458"/>
        <dbReference type="ChEBI" id="CHEBI:60377"/>
        <dbReference type="EC" id="6.3.2.5"/>
    </reaction>
</comment>
<dbReference type="NCBIfam" id="TIGR00521">
    <property type="entry name" value="coaBC_dfp"/>
    <property type="match status" value="1"/>
</dbReference>
<dbReference type="GO" id="GO:0071513">
    <property type="term" value="C:phosphopantothenoylcysteine decarboxylase complex"/>
    <property type="evidence" value="ECO:0007669"/>
    <property type="project" value="TreeGrafter"/>
</dbReference>
<keyword evidence="3" id="KW-0460">Magnesium</keyword>
<dbReference type="EC" id="6.3.2.5" evidence="3"/>
<evidence type="ECO:0000256" key="3">
    <source>
        <dbReference type="HAMAP-Rule" id="MF_02225"/>
    </source>
</evidence>
<dbReference type="GO" id="GO:0015941">
    <property type="term" value="P:pantothenate catabolic process"/>
    <property type="evidence" value="ECO:0007669"/>
    <property type="project" value="InterPro"/>
</dbReference>
<keyword evidence="3 4" id="KW-0285">Flavoprotein</keyword>
<feature type="binding site" evidence="3">
    <location>
        <position position="292"/>
    </location>
    <ligand>
        <name>CTP</name>
        <dbReference type="ChEBI" id="CHEBI:37563"/>
    </ligand>
</feature>
<comment type="function">
    <text evidence="3">Catalyzes two sequential steps in the biosynthesis of coenzyme A. In the first step cysteine is conjugated to 4'-phosphopantothenate to form 4-phosphopantothenoylcysteine. In the second step the latter compound is decarboxylated to form 4'-phosphopantotheine.</text>
</comment>
<feature type="active site" description="Proton donor" evidence="3">
    <location>
        <position position="167"/>
    </location>
</feature>
<organism evidence="7 8">
    <name type="scientific">Synechococcus lacustris str. Tous</name>
    <dbReference type="NCBI Taxonomy" id="1910958"/>
    <lineage>
        <taxon>Bacteria</taxon>
        <taxon>Bacillati</taxon>
        <taxon>Cyanobacteriota</taxon>
        <taxon>Cyanophyceae</taxon>
        <taxon>Synechococcales</taxon>
        <taxon>Synechococcaceae</taxon>
        <taxon>Synechococcus</taxon>
    </lineage>
</organism>
<dbReference type="SUPFAM" id="SSF102645">
    <property type="entry name" value="CoaB-like"/>
    <property type="match status" value="1"/>
</dbReference>
<dbReference type="HAMAP" id="MF_02225">
    <property type="entry name" value="CoaBC"/>
    <property type="match status" value="1"/>
</dbReference>
<dbReference type="GO" id="GO:0015937">
    <property type="term" value="P:coenzyme A biosynthetic process"/>
    <property type="evidence" value="ECO:0007669"/>
    <property type="project" value="UniProtKB-UniRule"/>
</dbReference>
<accession>A0A2P7EHX6</accession>
<dbReference type="InterPro" id="IPR003382">
    <property type="entry name" value="Flavoprotein"/>
</dbReference>
<dbReference type="GO" id="GO:0004632">
    <property type="term" value="F:phosphopantothenate--cysteine ligase activity"/>
    <property type="evidence" value="ECO:0007669"/>
    <property type="project" value="UniProtKB-UniRule"/>
</dbReference>
<evidence type="ECO:0000313" key="8">
    <source>
        <dbReference type="Proteomes" id="UP000240206"/>
    </source>
</evidence>
<comment type="cofactor">
    <cofactor evidence="3">
        <name>FMN</name>
        <dbReference type="ChEBI" id="CHEBI:58210"/>
    </cofactor>
    <text evidence="3">Binds 1 FMN per subunit.</text>
</comment>
<proteinExistence type="inferred from homology"/>
<keyword evidence="2 3" id="KW-0456">Lyase</keyword>
<dbReference type="AlphaFoldDB" id="A0A2P7EHX6"/>
<dbReference type="PANTHER" id="PTHR14359">
    <property type="entry name" value="HOMO-OLIGOMERIC FLAVIN CONTAINING CYS DECARBOXYLASE FAMILY"/>
    <property type="match status" value="1"/>
</dbReference>
<comment type="pathway">
    <text evidence="3 4">Cofactor biosynthesis; coenzyme A biosynthesis; CoA from (R)-pantothenate: step 3/5.</text>
</comment>